<evidence type="ECO:0000313" key="2">
    <source>
        <dbReference type="EMBL" id="GFA32931.1"/>
    </source>
</evidence>
<evidence type="ECO:0000256" key="1">
    <source>
        <dbReference type="SAM" id="MobiDB-lite"/>
    </source>
</evidence>
<gene>
    <name evidence="2" type="ORF">Tci_604903</name>
</gene>
<dbReference type="AlphaFoldDB" id="A0A699JEZ2"/>
<organism evidence="2">
    <name type="scientific">Tanacetum cinerariifolium</name>
    <name type="common">Dalmatian daisy</name>
    <name type="synonym">Chrysanthemum cinerariifolium</name>
    <dbReference type="NCBI Taxonomy" id="118510"/>
    <lineage>
        <taxon>Eukaryota</taxon>
        <taxon>Viridiplantae</taxon>
        <taxon>Streptophyta</taxon>
        <taxon>Embryophyta</taxon>
        <taxon>Tracheophyta</taxon>
        <taxon>Spermatophyta</taxon>
        <taxon>Magnoliopsida</taxon>
        <taxon>eudicotyledons</taxon>
        <taxon>Gunneridae</taxon>
        <taxon>Pentapetalae</taxon>
        <taxon>asterids</taxon>
        <taxon>campanulids</taxon>
        <taxon>Asterales</taxon>
        <taxon>Asteraceae</taxon>
        <taxon>Asteroideae</taxon>
        <taxon>Anthemideae</taxon>
        <taxon>Anthemidinae</taxon>
        <taxon>Tanacetum</taxon>
    </lineage>
</organism>
<protein>
    <submittedName>
        <fullName evidence="2">Uncharacterized protein</fullName>
    </submittedName>
</protein>
<reference evidence="2" key="1">
    <citation type="journal article" date="2019" name="Sci. Rep.">
        <title>Draft genome of Tanacetum cinerariifolium, the natural source of mosquito coil.</title>
        <authorList>
            <person name="Yamashiro T."/>
            <person name="Shiraishi A."/>
            <person name="Satake H."/>
            <person name="Nakayama K."/>
        </authorList>
    </citation>
    <scope>NUCLEOTIDE SEQUENCE</scope>
</reference>
<dbReference type="EMBL" id="BKCJ010405468">
    <property type="protein sequence ID" value="GFA32931.1"/>
    <property type="molecule type" value="Genomic_DNA"/>
</dbReference>
<sequence length="217" mass="23147">MSSLWLIVGGMNSDVGSGGSGSDGNGYDVGTGGGKYINDGIVGAAKHLARRSSVEGGDSEMSGDGGSVGGGSGGVAADSSVSNGSVSSKEETGSTADTTTKSVGACAFPPPKPPPPRHHHQRMIDIQLTRETPSDQVHFPLKCCFRKCMTRSSTKELFTPFKDLEREFRSSMKLFKTLSLNKSRSLEFNLFFDREENSKEEVAKTMGETIEQYMSKT</sequence>
<proteinExistence type="predicted"/>
<name>A0A699JEZ2_TANCI</name>
<feature type="compositionally biased region" description="Gly residues" evidence="1">
    <location>
        <begin position="63"/>
        <end position="74"/>
    </location>
</feature>
<feature type="region of interest" description="Disordered" evidence="1">
    <location>
        <begin position="49"/>
        <end position="119"/>
    </location>
</feature>
<feature type="compositionally biased region" description="Low complexity" evidence="1">
    <location>
        <begin position="75"/>
        <end position="87"/>
    </location>
</feature>
<accession>A0A699JEZ2</accession>
<comment type="caution">
    <text evidence="2">The sequence shown here is derived from an EMBL/GenBank/DDBJ whole genome shotgun (WGS) entry which is preliminary data.</text>
</comment>
<feature type="compositionally biased region" description="Polar residues" evidence="1">
    <location>
        <begin position="93"/>
        <end position="102"/>
    </location>
</feature>